<name>A0A1K0IYW4_CUPNE</name>
<sequence length="388" mass="40656">MSINGKAYIVGAYEHPTRKAPDKSVAQLHAESARGALEDAGLTLQDVDGYFCAGDAPGLGVLNMVDYLGLNVRHVDSTETGGSSYLAHVSHAAQAIAMGKCNVALITLAGRPRSEGSSGTRPRNWGDNLPDLPFEAPFSPLTVNMYAMVAMRHMYEYGTTAEQLAWIKVAASHHAQYNPNAMLREVVTVDDVLNSPMISDPLRKLDCCVVSDGGGALIVARPEIAATLSRPRVKVLGAGEHVKGQLGGAVDLSWSAARVSGAAAFAEAGVTPADIKYASIYDSFTITVLMQLEDLGFCKKGDGGRFVADGNLISGVGKLPFNTDGGGLCNNHPANRGGITKVIEAVRQLRGEAHPAVQVPNCDLALAQGTGGLLGSRHGSATLILARE</sequence>
<dbReference type="InterPro" id="IPR055140">
    <property type="entry name" value="Thiolase_C_2"/>
</dbReference>
<proteinExistence type="predicted"/>
<reference evidence="2" key="1">
    <citation type="submission" date="2016-09" db="EMBL/GenBank/DDBJ databases">
        <authorList>
            <person name="Capua I."/>
            <person name="De Benedictis P."/>
            <person name="Joannis T."/>
            <person name="Lombin L.H."/>
            <person name="Cattoli G."/>
        </authorList>
    </citation>
    <scope>NUCLEOTIDE SEQUENCE</scope>
    <source>
        <strain evidence="2">B9</strain>
    </source>
</reference>
<dbReference type="AlphaFoldDB" id="A0A1K0IYW4"/>
<dbReference type="GO" id="GO:0003988">
    <property type="term" value="F:acetyl-CoA C-acyltransferase activity"/>
    <property type="evidence" value="ECO:0007669"/>
    <property type="project" value="UniProtKB-ARBA"/>
</dbReference>
<organism evidence="2">
    <name type="scientific">Cupriavidus necator</name>
    <name type="common">Alcaligenes eutrophus</name>
    <name type="synonym">Ralstonia eutropha</name>
    <dbReference type="NCBI Taxonomy" id="106590"/>
    <lineage>
        <taxon>Bacteria</taxon>
        <taxon>Pseudomonadati</taxon>
        <taxon>Pseudomonadota</taxon>
        <taxon>Betaproteobacteria</taxon>
        <taxon>Burkholderiales</taxon>
        <taxon>Burkholderiaceae</taxon>
        <taxon>Cupriavidus</taxon>
    </lineage>
</organism>
<keyword evidence="2" id="KW-0808">Transferase</keyword>
<dbReference type="InterPro" id="IPR002155">
    <property type="entry name" value="Thiolase"/>
</dbReference>
<dbReference type="SUPFAM" id="SSF53901">
    <property type="entry name" value="Thiolase-like"/>
    <property type="match status" value="2"/>
</dbReference>
<gene>
    <name evidence="2" type="ORF">CNECB9_4640005</name>
</gene>
<dbReference type="Gene3D" id="3.40.47.10">
    <property type="match status" value="1"/>
</dbReference>
<dbReference type="PIRSF" id="PIRSF000429">
    <property type="entry name" value="Ac-CoA_Ac_transf"/>
    <property type="match status" value="1"/>
</dbReference>
<evidence type="ECO:0000313" key="2">
    <source>
        <dbReference type="EMBL" id="SCU86894.1"/>
    </source>
</evidence>
<dbReference type="PANTHER" id="PTHR42870:SF1">
    <property type="entry name" value="NON-SPECIFIC LIPID-TRANSFER PROTEIN-LIKE 2"/>
    <property type="match status" value="1"/>
</dbReference>
<protein>
    <submittedName>
        <fullName evidence="2">Acetyl-CoA acetyltransferase (Thiolase)</fullName>
    </submittedName>
</protein>
<dbReference type="NCBIfam" id="NF006010">
    <property type="entry name" value="PRK08142.1"/>
    <property type="match status" value="1"/>
</dbReference>
<dbReference type="RefSeq" id="WP_340528140.1">
    <property type="nucleotide sequence ID" value="NZ_FMSH01000406.1"/>
</dbReference>
<dbReference type="PANTHER" id="PTHR42870">
    <property type="entry name" value="ACETYL-COA C-ACETYLTRANSFERASE"/>
    <property type="match status" value="1"/>
</dbReference>
<dbReference type="Pfam" id="PF22691">
    <property type="entry name" value="Thiolase_C_1"/>
    <property type="match status" value="1"/>
</dbReference>
<feature type="domain" description="Thiolase C-terminal" evidence="1">
    <location>
        <begin position="246"/>
        <end position="378"/>
    </location>
</feature>
<dbReference type="EMBL" id="FMSH01000406">
    <property type="protein sequence ID" value="SCU86894.1"/>
    <property type="molecule type" value="Genomic_DNA"/>
</dbReference>
<evidence type="ECO:0000259" key="1">
    <source>
        <dbReference type="Pfam" id="PF22691"/>
    </source>
</evidence>
<dbReference type="InterPro" id="IPR016039">
    <property type="entry name" value="Thiolase-like"/>
</dbReference>
<dbReference type="CDD" id="cd00829">
    <property type="entry name" value="SCP-x_thiolase"/>
    <property type="match status" value="1"/>
</dbReference>
<accession>A0A1K0IYW4</accession>